<dbReference type="Gene3D" id="3.40.30.10">
    <property type="entry name" value="Glutaredoxin"/>
    <property type="match status" value="2"/>
</dbReference>
<dbReference type="InterPro" id="IPR036249">
    <property type="entry name" value="Thioredoxin-like_sf"/>
</dbReference>
<dbReference type="InterPro" id="IPR004045">
    <property type="entry name" value="Glutathione_S-Trfase_N"/>
</dbReference>
<organism evidence="3 4">
    <name type="scientific">Gossypium darwinii</name>
    <name type="common">Darwin's cotton</name>
    <name type="synonym">Gossypium barbadense var. darwinii</name>
    <dbReference type="NCBI Taxonomy" id="34276"/>
    <lineage>
        <taxon>Eukaryota</taxon>
        <taxon>Viridiplantae</taxon>
        <taxon>Streptophyta</taxon>
        <taxon>Embryophyta</taxon>
        <taxon>Tracheophyta</taxon>
        <taxon>Spermatophyta</taxon>
        <taxon>Magnoliopsida</taxon>
        <taxon>eudicotyledons</taxon>
        <taxon>Gunneridae</taxon>
        <taxon>Pentapetalae</taxon>
        <taxon>rosids</taxon>
        <taxon>malvids</taxon>
        <taxon>Malvales</taxon>
        <taxon>Malvaceae</taxon>
        <taxon>Malvoideae</taxon>
        <taxon>Gossypium</taxon>
    </lineage>
</organism>
<dbReference type="SFLD" id="SFLDG01181">
    <property type="entry name" value="SUF2"/>
    <property type="match status" value="1"/>
</dbReference>
<dbReference type="PROSITE" id="PS51354">
    <property type="entry name" value="GLUTAREDOXIN_2"/>
    <property type="match status" value="1"/>
</dbReference>
<dbReference type="GO" id="GO:0009507">
    <property type="term" value="C:chloroplast"/>
    <property type="evidence" value="ECO:0007669"/>
    <property type="project" value="TreeGrafter"/>
</dbReference>
<dbReference type="PROSITE" id="PS00195">
    <property type="entry name" value="GLUTAREDOXIN_1"/>
    <property type="match status" value="1"/>
</dbReference>
<dbReference type="PANTHER" id="PTHR45288:SF1">
    <property type="entry name" value="THIOREDOXIN FAMILY PROTEIN"/>
    <property type="match status" value="1"/>
</dbReference>
<sequence>MAVAGILNIPKLPLFSSLPLRKQSRPLSISIKASNSQTSTKEEENPSFSSSSSSSSTTTTTATTFAPPPNFKPPEPKRFAIRPDKTWDIVGASLALFFRLGTGVFVSGYSASLVSEKEIPPGQYSLELGGSKVKETSKIGPRPEKPIEIYEFEGCPFCRKVREIVAVLDIDVLFYPCPKNGPNFRPKVAQMGGKQQFPYMVDPNTGVAMYESDDIIKYLVEKYGDGSVPFMLSLGLLTTLTAGFAMIGRMGRGNSYTPSKLPPKPLEIWSYEGSPFCKIVREVLVELELPHTQRSCARGSPKRQILYEKAGHFQVPYLEDPNTGVQMFESAEIVEYLRATYAQ</sequence>
<dbReference type="PANTHER" id="PTHR45288">
    <property type="entry name" value="THIOREDOXIN FAMILY PROTEIN"/>
    <property type="match status" value="1"/>
</dbReference>
<dbReference type="CDD" id="cd03041">
    <property type="entry name" value="GST_N_2GST_N"/>
    <property type="match status" value="2"/>
</dbReference>
<proteinExistence type="predicted"/>
<dbReference type="EMBL" id="CM017701">
    <property type="protein sequence ID" value="TYG84431.1"/>
    <property type="molecule type" value="Genomic_DNA"/>
</dbReference>
<feature type="compositionally biased region" description="Polar residues" evidence="1">
    <location>
        <begin position="29"/>
        <end position="39"/>
    </location>
</feature>
<feature type="region of interest" description="Disordered" evidence="1">
    <location>
        <begin position="29"/>
        <end position="78"/>
    </location>
</feature>
<accession>A0A5D2DU59</accession>
<dbReference type="PROSITE" id="PS50404">
    <property type="entry name" value="GST_NTER"/>
    <property type="match status" value="2"/>
</dbReference>
<feature type="domain" description="GST N-terminal" evidence="2">
    <location>
        <begin position="145"/>
        <end position="227"/>
    </location>
</feature>
<dbReference type="InterPro" id="IPR040079">
    <property type="entry name" value="Glutathione_S-Trfase"/>
</dbReference>
<reference evidence="3 4" key="1">
    <citation type="submission" date="2019-06" db="EMBL/GenBank/DDBJ databases">
        <title>WGS assembly of Gossypium darwinii.</title>
        <authorList>
            <person name="Chen Z.J."/>
            <person name="Sreedasyam A."/>
            <person name="Ando A."/>
            <person name="Song Q."/>
            <person name="De L."/>
            <person name="Hulse-Kemp A."/>
            <person name="Ding M."/>
            <person name="Ye W."/>
            <person name="Kirkbride R."/>
            <person name="Jenkins J."/>
            <person name="Plott C."/>
            <person name="Lovell J."/>
            <person name="Lin Y.-M."/>
            <person name="Vaughn R."/>
            <person name="Liu B."/>
            <person name="Li W."/>
            <person name="Simpson S."/>
            <person name="Scheffler B."/>
            <person name="Saski C."/>
            <person name="Grover C."/>
            <person name="Hu G."/>
            <person name="Conover J."/>
            <person name="Carlson J."/>
            <person name="Shu S."/>
            <person name="Boston L."/>
            <person name="Williams M."/>
            <person name="Peterson D."/>
            <person name="Mcgee K."/>
            <person name="Jones D."/>
            <person name="Wendel J."/>
            <person name="Stelly D."/>
            <person name="Grimwood J."/>
            <person name="Schmutz J."/>
        </authorList>
    </citation>
    <scope>NUCLEOTIDE SEQUENCE [LARGE SCALE GENOMIC DNA]</scope>
    <source>
        <strain evidence="3">1808015.09</strain>
    </source>
</reference>
<name>A0A5D2DU59_GOSDA</name>
<evidence type="ECO:0000259" key="2">
    <source>
        <dbReference type="PROSITE" id="PS50404"/>
    </source>
</evidence>
<keyword evidence="4" id="KW-1185">Reference proteome</keyword>
<dbReference type="Proteomes" id="UP000323506">
    <property type="component" value="Chromosome D01"/>
</dbReference>
<dbReference type="SUPFAM" id="SSF52833">
    <property type="entry name" value="Thioredoxin-like"/>
    <property type="match status" value="2"/>
</dbReference>
<feature type="domain" description="GST N-terminal" evidence="2">
    <location>
        <begin position="264"/>
        <end position="343"/>
    </location>
</feature>
<evidence type="ECO:0000313" key="4">
    <source>
        <dbReference type="Proteomes" id="UP000323506"/>
    </source>
</evidence>
<evidence type="ECO:0000256" key="1">
    <source>
        <dbReference type="SAM" id="MobiDB-lite"/>
    </source>
</evidence>
<dbReference type="SFLD" id="SFLDG01202">
    <property type="entry name" value="SUF2.2"/>
    <property type="match status" value="1"/>
</dbReference>
<evidence type="ECO:0000313" key="3">
    <source>
        <dbReference type="EMBL" id="TYG84431.1"/>
    </source>
</evidence>
<dbReference type="AlphaFoldDB" id="A0A5D2DU59"/>
<dbReference type="SFLD" id="SFLDS00019">
    <property type="entry name" value="Glutathione_Transferase_(cytos"/>
    <property type="match status" value="1"/>
</dbReference>
<gene>
    <name evidence="3" type="ORF">ES288_D01G249800v1</name>
</gene>
<protein>
    <recommendedName>
        <fullName evidence="2">GST N-terminal domain-containing protein</fullName>
    </recommendedName>
</protein>
<dbReference type="FunFam" id="3.40.30.10:FF:000120">
    <property type="entry name" value="Thioredoxin family protein"/>
    <property type="match status" value="1"/>
</dbReference>
<dbReference type="Pfam" id="PF13417">
    <property type="entry name" value="GST_N_3"/>
    <property type="match status" value="2"/>
</dbReference>
<dbReference type="InterPro" id="IPR011767">
    <property type="entry name" value="GLR_AS"/>
</dbReference>
<feature type="compositionally biased region" description="Low complexity" evidence="1">
    <location>
        <begin position="47"/>
        <end position="65"/>
    </location>
</feature>
<dbReference type="FunFam" id="3.40.30.10:FF:000138">
    <property type="entry name" value="Thioredoxin family protein"/>
    <property type="match status" value="1"/>
</dbReference>